<comment type="caution">
    <text evidence="3">The sequence shown here is derived from an EMBL/GenBank/DDBJ whole genome shotgun (WGS) entry which is preliminary data.</text>
</comment>
<dbReference type="STRING" id="8932.A0A2I0LI47"/>
<reference evidence="3 4" key="1">
    <citation type="journal article" date="2013" name="Science">
        <title>Genomic diversity and evolution of the head crest in the rock pigeon.</title>
        <authorList>
            <person name="Shapiro M.D."/>
            <person name="Kronenberg Z."/>
            <person name="Li C."/>
            <person name="Domyan E.T."/>
            <person name="Pan H."/>
            <person name="Campbell M."/>
            <person name="Tan H."/>
            <person name="Huff C.D."/>
            <person name="Hu H."/>
            <person name="Vickrey A.I."/>
            <person name="Nielsen S.C."/>
            <person name="Stringham S.A."/>
            <person name="Hu H."/>
            <person name="Willerslev E."/>
            <person name="Gilbert M.T."/>
            <person name="Yandell M."/>
            <person name="Zhang G."/>
            <person name="Wang J."/>
        </authorList>
    </citation>
    <scope>NUCLEOTIDE SEQUENCE [LARGE SCALE GENOMIC DNA]</scope>
    <source>
        <tissue evidence="3">Blood</tissue>
    </source>
</reference>
<feature type="compositionally biased region" description="Low complexity" evidence="1">
    <location>
        <begin position="188"/>
        <end position="202"/>
    </location>
</feature>
<organism evidence="3 4">
    <name type="scientific">Columba livia</name>
    <name type="common">Rock dove</name>
    <dbReference type="NCBI Taxonomy" id="8932"/>
    <lineage>
        <taxon>Eukaryota</taxon>
        <taxon>Metazoa</taxon>
        <taxon>Chordata</taxon>
        <taxon>Craniata</taxon>
        <taxon>Vertebrata</taxon>
        <taxon>Euteleostomi</taxon>
        <taxon>Archelosauria</taxon>
        <taxon>Archosauria</taxon>
        <taxon>Dinosauria</taxon>
        <taxon>Saurischia</taxon>
        <taxon>Theropoda</taxon>
        <taxon>Coelurosauria</taxon>
        <taxon>Aves</taxon>
        <taxon>Neognathae</taxon>
        <taxon>Neoaves</taxon>
        <taxon>Columbimorphae</taxon>
        <taxon>Columbiformes</taxon>
        <taxon>Columbidae</taxon>
        <taxon>Columba</taxon>
    </lineage>
</organism>
<dbReference type="KEGG" id="clv:102094730"/>
<proteinExistence type="predicted"/>
<dbReference type="InterPro" id="IPR055411">
    <property type="entry name" value="LRR_FXL15/At3g58940/PEG3-like"/>
</dbReference>
<dbReference type="Pfam" id="PF24758">
    <property type="entry name" value="LRR_At5g56370"/>
    <property type="match status" value="1"/>
</dbReference>
<evidence type="ECO:0000259" key="2">
    <source>
        <dbReference type="Pfam" id="PF24758"/>
    </source>
</evidence>
<dbReference type="EMBL" id="AKCR02000437">
    <property type="protein sequence ID" value="PKK17106.1"/>
    <property type="molecule type" value="Genomic_DNA"/>
</dbReference>
<evidence type="ECO:0000256" key="1">
    <source>
        <dbReference type="SAM" id="MobiDB-lite"/>
    </source>
</evidence>
<evidence type="ECO:0000313" key="3">
    <source>
        <dbReference type="EMBL" id="PKK17106.1"/>
    </source>
</evidence>
<evidence type="ECO:0000313" key="4">
    <source>
        <dbReference type="Proteomes" id="UP000053872"/>
    </source>
</evidence>
<dbReference type="InParanoid" id="A0A2I0LI47"/>
<keyword evidence="4" id="KW-1185">Reference proteome</keyword>
<dbReference type="Gene3D" id="3.80.10.10">
    <property type="entry name" value="Ribonuclease Inhibitor"/>
    <property type="match status" value="1"/>
</dbReference>
<feature type="region of interest" description="Disordered" evidence="1">
    <location>
        <begin position="142"/>
        <end position="209"/>
    </location>
</feature>
<feature type="domain" description="F-box/LRR-repeat protein 15/At3g58940/PEG3-like LRR" evidence="2">
    <location>
        <begin position="55"/>
        <end position="136"/>
    </location>
</feature>
<dbReference type="InterPro" id="IPR032675">
    <property type="entry name" value="LRR_dom_sf"/>
</dbReference>
<feature type="compositionally biased region" description="Polar residues" evidence="1">
    <location>
        <begin position="156"/>
        <end position="170"/>
    </location>
</feature>
<protein>
    <submittedName>
        <fullName evidence="3">F-box and leucine-rich repeat protein 6</fullName>
    </submittedName>
</protein>
<gene>
    <name evidence="3" type="primary">FBXL6</name>
    <name evidence="3" type="ORF">A306_00015112</name>
</gene>
<dbReference type="AlphaFoldDB" id="A0A2I0LI47"/>
<dbReference type="SUPFAM" id="SSF52047">
    <property type="entry name" value="RNI-like"/>
    <property type="match status" value="1"/>
</dbReference>
<sequence>MAMPWRPGHATLSTLVTTRGVPAALEQLYLGLPCGTEQLPRVTSGSAALTWRWRRSLRELDLAGRSFTEQDLAGAMAAFPPGAPLRSLNLAGTRITAGALSGLLATCPGLAYLNLSSCRHLPRGTKRPHRGCQEVQSCLRLLSQHPGTGNPGQGSTGEEQPNQEQLSQEQHNQEPPSDQPNQEPPSDQPNQEQPNQEPPSDQLYQEPPQ</sequence>
<accession>A0A2I0LI47</accession>
<dbReference type="Proteomes" id="UP000053872">
    <property type="component" value="Unassembled WGS sequence"/>
</dbReference>
<name>A0A2I0LI47_COLLI</name>